<dbReference type="EMBL" id="BPLQ01006238">
    <property type="protein sequence ID" value="GIY20953.1"/>
    <property type="molecule type" value="Genomic_DNA"/>
</dbReference>
<name>A0AAV4RG51_9ARAC</name>
<dbReference type="AlphaFoldDB" id="A0AAV4RG51"/>
<comment type="caution">
    <text evidence="1">The sequence shown here is derived from an EMBL/GenBank/DDBJ whole genome shotgun (WGS) entry which is preliminary data.</text>
</comment>
<accession>A0AAV4RG51</accession>
<dbReference type="Proteomes" id="UP001054837">
    <property type="component" value="Unassembled WGS sequence"/>
</dbReference>
<sequence length="120" mass="13994">MHETITHFCFREIKIEFVIQKLPGELLLTLEAVQRLVVDKVSSKEMHASNESLIFSSSHSRVRTKSSHLLLTIDSFTFRDDVFENIFSKAHLAAFWKEEATKHRPLKRRPFQIVFINLPG</sequence>
<proteinExistence type="predicted"/>
<evidence type="ECO:0000313" key="1">
    <source>
        <dbReference type="EMBL" id="GIY20953.1"/>
    </source>
</evidence>
<organism evidence="1 2">
    <name type="scientific">Caerostris darwini</name>
    <dbReference type="NCBI Taxonomy" id="1538125"/>
    <lineage>
        <taxon>Eukaryota</taxon>
        <taxon>Metazoa</taxon>
        <taxon>Ecdysozoa</taxon>
        <taxon>Arthropoda</taxon>
        <taxon>Chelicerata</taxon>
        <taxon>Arachnida</taxon>
        <taxon>Araneae</taxon>
        <taxon>Araneomorphae</taxon>
        <taxon>Entelegynae</taxon>
        <taxon>Araneoidea</taxon>
        <taxon>Araneidae</taxon>
        <taxon>Caerostris</taxon>
    </lineage>
</organism>
<protein>
    <submittedName>
        <fullName evidence="1">Uncharacterized protein</fullName>
    </submittedName>
</protein>
<evidence type="ECO:0000313" key="2">
    <source>
        <dbReference type="Proteomes" id="UP001054837"/>
    </source>
</evidence>
<keyword evidence="2" id="KW-1185">Reference proteome</keyword>
<reference evidence="1 2" key="1">
    <citation type="submission" date="2021-06" db="EMBL/GenBank/DDBJ databases">
        <title>Caerostris darwini draft genome.</title>
        <authorList>
            <person name="Kono N."/>
            <person name="Arakawa K."/>
        </authorList>
    </citation>
    <scope>NUCLEOTIDE SEQUENCE [LARGE SCALE GENOMIC DNA]</scope>
</reference>
<gene>
    <name evidence="1" type="ORF">CDAR_582471</name>
</gene>